<proteinExistence type="predicted"/>
<evidence type="ECO:0000256" key="1">
    <source>
        <dbReference type="SAM" id="MobiDB-lite"/>
    </source>
</evidence>
<protein>
    <submittedName>
        <fullName evidence="2">Uncharacterized protein</fullName>
    </submittedName>
</protein>
<dbReference type="AlphaFoldDB" id="A0AAN9GTL2"/>
<gene>
    <name evidence="2" type="ORF">R3I93_021276</name>
</gene>
<reference evidence="2 3" key="1">
    <citation type="submission" date="2024-02" db="EMBL/GenBank/DDBJ databases">
        <title>Chromosome-level genome assembly of the Eurasian Minnow (Phoxinus phoxinus).</title>
        <authorList>
            <person name="Oriowo T.O."/>
            <person name="Martin S."/>
            <person name="Stange M."/>
            <person name="Chrysostomakis Y."/>
            <person name="Brown T."/>
            <person name="Winkler S."/>
            <person name="Kukowka S."/>
            <person name="Myers E.W."/>
            <person name="Bohne A."/>
        </authorList>
    </citation>
    <scope>NUCLEOTIDE SEQUENCE [LARGE SCALE GENOMIC DNA]</scope>
    <source>
        <strain evidence="2">ZFMK-TIS-60720</strain>
        <tissue evidence="2">Whole Organism</tissue>
    </source>
</reference>
<keyword evidence="3" id="KW-1185">Reference proteome</keyword>
<name>A0AAN9GTL2_9TELE</name>
<organism evidence="2 3">
    <name type="scientific">Phoxinus phoxinus</name>
    <name type="common">Eurasian minnow</name>
    <dbReference type="NCBI Taxonomy" id="58324"/>
    <lineage>
        <taxon>Eukaryota</taxon>
        <taxon>Metazoa</taxon>
        <taxon>Chordata</taxon>
        <taxon>Craniata</taxon>
        <taxon>Vertebrata</taxon>
        <taxon>Euteleostomi</taxon>
        <taxon>Actinopterygii</taxon>
        <taxon>Neopterygii</taxon>
        <taxon>Teleostei</taxon>
        <taxon>Ostariophysi</taxon>
        <taxon>Cypriniformes</taxon>
        <taxon>Leuciscidae</taxon>
        <taxon>Phoxininae</taxon>
        <taxon>Phoxinus</taxon>
    </lineage>
</organism>
<evidence type="ECO:0000313" key="3">
    <source>
        <dbReference type="Proteomes" id="UP001364617"/>
    </source>
</evidence>
<evidence type="ECO:0000313" key="2">
    <source>
        <dbReference type="EMBL" id="KAK7125852.1"/>
    </source>
</evidence>
<sequence length="105" mass="11223">MFTGQVLDSLCSGPGRHVFQGQSTQNAIIPTLLYSSADTPRALDNSAAEDSSQAAGENLSPPPPPVFEISTWNHFSPLRETECDAVNIDDSIVRHFHATAAKVAT</sequence>
<dbReference type="Proteomes" id="UP001364617">
    <property type="component" value="Unassembled WGS sequence"/>
</dbReference>
<accession>A0AAN9GTL2</accession>
<comment type="caution">
    <text evidence="2">The sequence shown here is derived from an EMBL/GenBank/DDBJ whole genome shotgun (WGS) entry which is preliminary data.</text>
</comment>
<feature type="region of interest" description="Disordered" evidence="1">
    <location>
        <begin position="40"/>
        <end position="64"/>
    </location>
</feature>
<dbReference type="EMBL" id="JAYKXH010000023">
    <property type="protein sequence ID" value="KAK7125852.1"/>
    <property type="molecule type" value="Genomic_DNA"/>
</dbReference>